<comment type="subcellular location">
    <subcellularLocation>
        <location evidence="1 6">Mitochondrion</location>
    </subcellularLocation>
</comment>
<keyword evidence="4" id="KW-0809">Transit peptide</keyword>
<evidence type="ECO:0000313" key="8">
    <source>
        <dbReference type="EMBL" id="PWI72460.1"/>
    </source>
</evidence>
<keyword evidence="5 6" id="KW-0496">Mitochondrion</keyword>
<evidence type="ECO:0000256" key="2">
    <source>
        <dbReference type="ARBA" id="ARBA00009322"/>
    </source>
</evidence>
<evidence type="ECO:0000256" key="4">
    <source>
        <dbReference type="ARBA" id="ARBA00022946"/>
    </source>
</evidence>
<name>A0A2U3EDD0_PURLI</name>
<dbReference type="GO" id="GO:0005743">
    <property type="term" value="C:mitochondrial inner membrane"/>
    <property type="evidence" value="ECO:0007669"/>
    <property type="project" value="TreeGrafter"/>
</dbReference>
<gene>
    <name evidence="8" type="ORF">PCL_11083</name>
</gene>
<feature type="region of interest" description="Disordered" evidence="7">
    <location>
        <begin position="55"/>
        <end position="76"/>
    </location>
</feature>
<sequence length="510" mass="55132">MLGMHLCSAGDREVKGSQIGGGFLLIRGCGAGSQQCGRPLGGLGRRQTGPALTPSEVAQLTQGRETRSGLSGLGTGKSRRAARHALPRFQFPSFRAAATSEARFRKPRNHTTGTTDRRITHVKMRGPSPLLGAARRMRLQHPATFVCRQCRAIQISAAPSTDGPRVGGDAFGAPIETARDMADARFEVLGAPYSMLSVTLSASQKLYTRRGTLVAVAGKPDNAQSTLSLLNPLSRAFFGVPFLYQRISATTPITALISTKSPTTTFTVLHLDGTTDWMVSQRNALLAWTGHTLSLSSRIQRSLSVAHWGSTHLTGRGLAALSAPGQIYQLTLAEGEEFVAHPGSVVAYAVSRNAPQPFRFKSSSLRLQVPSLTSWIPESEFLKNMRKTDTYKFLARTLFNLRTTARRTIWGDRLFLQFKGPATLLMSSRGVRVAEVLSSEQVNEIADAPAGVLPQALELQGKDKTKEITDGAAAPATTTEQPPSALHVASVRRDGKVTFEDTKDLKEFVR</sequence>
<dbReference type="GO" id="GO:0007007">
    <property type="term" value="P:inner mitochondrial membrane organization"/>
    <property type="evidence" value="ECO:0007669"/>
    <property type="project" value="TreeGrafter"/>
</dbReference>
<dbReference type="InterPro" id="IPR036983">
    <property type="entry name" value="AIM24_sf"/>
</dbReference>
<dbReference type="PANTHER" id="PTHR36959">
    <property type="entry name" value="ALTERED INHERITANCE OF MITOCHONDRIA PROTEIN 24, MITOCHONDRIAL"/>
    <property type="match status" value="1"/>
</dbReference>
<protein>
    <recommendedName>
        <fullName evidence="3 6">Altered inheritance of mitochondria protein 24, mitochondrial</fullName>
    </recommendedName>
</protein>
<accession>A0A2U3EDD0</accession>
<evidence type="ECO:0000256" key="7">
    <source>
        <dbReference type="SAM" id="MobiDB-lite"/>
    </source>
</evidence>
<evidence type="ECO:0000256" key="3">
    <source>
        <dbReference type="ARBA" id="ARBA00013287"/>
    </source>
</evidence>
<proteinExistence type="inferred from homology"/>
<evidence type="ECO:0000256" key="5">
    <source>
        <dbReference type="ARBA" id="ARBA00023128"/>
    </source>
</evidence>
<evidence type="ECO:0000256" key="6">
    <source>
        <dbReference type="RuleBase" id="RU363045"/>
    </source>
</evidence>
<dbReference type="AlphaFoldDB" id="A0A2U3EDD0"/>
<dbReference type="InterPro" id="IPR002838">
    <property type="entry name" value="AIM24"/>
</dbReference>
<comment type="similarity">
    <text evidence="2 6">Belongs to the AIM24 family.</text>
</comment>
<dbReference type="Pfam" id="PF01987">
    <property type="entry name" value="AIM24"/>
    <property type="match status" value="1"/>
</dbReference>
<evidence type="ECO:0000256" key="1">
    <source>
        <dbReference type="ARBA" id="ARBA00004173"/>
    </source>
</evidence>
<organism evidence="8 9">
    <name type="scientific">Purpureocillium lilacinum</name>
    <name type="common">Paecilomyces lilacinus</name>
    <dbReference type="NCBI Taxonomy" id="33203"/>
    <lineage>
        <taxon>Eukaryota</taxon>
        <taxon>Fungi</taxon>
        <taxon>Dikarya</taxon>
        <taxon>Ascomycota</taxon>
        <taxon>Pezizomycotina</taxon>
        <taxon>Sordariomycetes</taxon>
        <taxon>Hypocreomycetidae</taxon>
        <taxon>Hypocreales</taxon>
        <taxon>Ophiocordycipitaceae</taxon>
        <taxon>Purpureocillium</taxon>
    </lineage>
</organism>
<evidence type="ECO:0000313" key="9">
    <source>
        <dbReference type="Proteomes" id="UP000245956"/>
    </source>
</evidence>
<reference evidence="8 9" key="1">
    <citation type="journal article" date="2016" name="Front. Microbiol.">
        <title>Genome and transcriptome sequences reveal the specific parasitism of the nematophagous Purpureocillium lilacinum 36-1.</title>
        <authorList>
            <person name="Xie J."/>
            <person name="Li S."/>
            <person name="Mo C."/>
            <person name="Xiao X."/>
            <person name="Peng D."/>
            <person name="Wang G."/>
            <person name="Xiao Y."/>
        </authorList>
    </citation>
    <scope>NUCLEOTIDE SEQUENCE [LARGE SCALE GENOMIC DNA]</scope>
    <source>
        <strain evidence="8 9">36-1</strain>
    </source>
</reference>
<dbReference type="Proteomes" id="UP000245956">
    <property type="component" value="Unassembled WGS sequence"/>
</dbReference>
<dbReference type="Gene3D" id="3.60.160.10">
    <property type="entry name" value="Mitochondrial biogenesis AIM24"/>
    <property type="match status" value="1"/>
</dbReference>
<dbReference type="PANTHER" id="PTHR36959:SF2">
    <property type="entry name" value="ALTERED INHERITANCE OF MITOCHONDRIA PROTEIN 24, MITOCHONDRIAL"/>
    <property type="match status" value="1"/>
</dbReference>
<comment type="caution">
    <text evidence="8">The sequence shown here is derived from an EMBL/GenBank/DDBJ whole genome shotgun (WGS) entry which is preliminary data.</text>
</comment>
<dbReference type="EMBL" id="LCWV01000006">
    <property type="protein sequence ID" value="PWI72460.1"/>
    <property type="molecule type" value="Genomic_DNA"/>
</dbReference>
<dbReference type="SUPFAM" id="SSF51219">
    <property type="entry name" value="TRAP-like"/>
    <property type="match status" value="1"/>
</dbReference>
<dbReference type="InterPro" id="IPR016031">
    <property type="entry name" value="Trp_RNA-bd_attenuator-like_dom"/>
</dbReference>